<protein>
    <recommendedName>
        <fullName evidence="3">Rab-GAP TBC domain-containing protein</fullName>
    </recommendedName>
</protein>
<dbReference type="FunFam" id="1.10.472.80:FF:000019">
    <property type="entry name" value="USP6 N-terminal like"/>
    <property type="match status" value="1"/>
</dbReference>
<dbReference type="EMBL" id="JAINUG010000273">
    <property type="protein sequence ID" value="KAJ8384326.1"/>
    <property type="molecule type" value="Genomic_DNA"/>
</dbReference>
<organism evidence="4 5">
    <name type="scientific">Aldrovandia affinis</name>
    <dbReference type="NCBI Taxonomy" id="143900"/>
    <lineage>
        <taxon>Eukaryota</taxon>
        <taxon>Metazoa</taxon>
        <taxon>Chordata</taxon>
        <taxon>Craniata</taxon>
        <taxon>Vertebrata</taxon>
        <taxon>Euteleostomi</taxon>
        <taxon>Actinopterygii</taxon>
        <taxon>Neopterygii</taxon>
        <taxon>Teleostei</taxon>
        <taxon>Notacanthiformes</taxon>
        <taxon>Halosauridae</taxon>
        <taxon>Aldrovandia</taxon>
    </lineage>
</organism>
<dbReference type="SUPFAM" id="SSF47923">
    <property type="entry name" value="Ypt/Rab-GAP domain of gyp1p"/>
    <property type="match status" value="2"/>
</dbReference>
<dbReference type="FunFam" id="1.10.8.270:FF:000010">
    <property type="entry name" value="Putative USP6 N-terminal-like protein"/>
    <property type="match status" value="1"/>
</dbReference>
<comment type="caution">
    <text evidence="4">The sequence shown here is derived from an EMBL/GenBank/DDBJ whole genome shotgun (WGS) entry which is preliminary data.</text>
</comment>
<dbReference type="PROSITE" id="PS50086">
    <property type="entry name" value="TBC_RABGAP"/>
    <property type="match status" value="1"/>
</dbReference>
<dbReference type="InterPro" id="IPR000195">
    <property type="entry name" value="Rab-GAP-TBC_dom"/>
</dbReference>
<dbReference type="Gene3D" id="1.10.472.80">
    <property type="entry name" value="Ypt/Rab-GAP domain of gyp1p, domain 3"/>
    <property type="match status" value="1"/>
</dbReference>
<dbReference type="GO" id="GO:0031267">
    <property type="term" value="F:small GTPase binding"/>
    <property type="evidence" value="ECO:0007669"/>
    <property type="project" value="TreeGrafter"/>
</dbReference>
<feature type="domain" description="Rab-GAP TBC" evidence="3">
    <location>
        <begin position="1"/>
        <end position="156"/>
    </location>
</feature>
<evidence type="ECO:0000256" key="1">
    <source>
        <dbReference type="ARBA" id="ARBA00022468"/>
    </source>
</evidence>
<dbReference type="Gene3D" id="1.10.8.270">
    <property type="entry name" value="putative rabgap domain of human tbc1 domain family member 14 like domains"/>
    <property type="match status" value="1"/>
</dbReference>
<dbReference type="SMART" id="SM00164">
    <property type="entry name" value="TBC"/>
    <property type="match status" value="1"/>
</dbReference>
<dbReference type="InterPro" id="IPR035969">
    <property type="entry name" value="Rab-GAP_TBC_sf"/>
</dbReference>
<reference evidence="4" key="1">
    <citation type="journal article" date="2023" name="Science">
        <title>Genome structures resolve the early diversification of teleost fishes.</title>
        <authorList>
            <person name="Parey E."/>
            <person name="Louis A."/>
            <person name="Montfort J."/>
            <person name="Bouchez O."/>
            <person name="Roques C."/>
            <person name="Iampietro C."/>
            <person name="Lluch J."/>
            <person name="Castinel A."/>
            <person name="Donnadieu C."/>
            <person name="Desvignes T."/>
            <person name="Floi Bucao C."/>
            <person name="Jouanno E."/>
            <person name="Wen M."/>
            <person name="Mejri S."/>
            <person name="Dirks R."/>
            <person name="Jansen H."/>
            <person name="Henkel C."/>
            <person name="Chen W.J."/>
            <person name="Zahm M."/>
            <person name="Cabau C."/>
            <person name="Klopp C."/>
            <person name="Thompson A.W."/>
            <person name="Robinson-Rechavi M."/>
            <person name="Braasch I."/>
            <person name="Lecointre G."/>
            <person name="Bobe J."/>
            <person name="Postlethwait J.H."/>
            <person name="Berthelot C."/>
            <person name="Roest Crollius H."/>
            <person name="Guiguen Y."/>
        </authorList>
    </citation>
    <scope>NUCLEOTIDE SEQUENCE</scope>
    <source>
        <strain evidence="4">NC1722</strain>
    </source>
</reference>
<sequence>MSPDVRQIDLDVNRTYRDHIMFMHRDQVKQQALFHVLTAYSMYNTEVGYCQGMSQITALLLIYMNEEDAFWALVKLLSGQKHAMHGFFVPGFPKLMRFQEHHERILKKMMPKLKQHLDTQEVFTSLYTMKWFFQCFLDRTPFTLTLRIWDIYILEGERVLTAMSYTVLKLHKKHLLKLSMEELVEFLQVTLSKDFFFEDDFVIDQLQNSMSELRRSKFELPAPGKENELPTKPLGQLPPEPAAATTTTTATANHMVNGQSHSPRPVEAQQRAPSASPEGPQEARPSSRARRNSWRSWCVSTRPRRGRRAPGGPERRSRLGSPTPTATSPSRGPSPTSPWTGTKRPTTPQPTTTPTPSPSPARTSRRAG</sequence>
<dbReference type="Pfam" id="PF00566">
    <property type="entry name" value="RabGAP-TBC"/>
    <property type="match status" value="1"/>
</dbReference>
<keyword evidence="1" id="KW-0343">GTPase activation</keyword>
<dbReference type="InterPro" id="IPR050302">
    <property type="entry name" value="Rab_GAP_TBC_domain"/>
</dbReference>
<proteinExistence type="predicted"/>
<gene>
    <name evidence="4" type="ORF">AAFF_G00205790</name>
</gene>
<keyword evidence="5" id="KW-1185">Reference proteome</keyword>
<dbReference type="Proteomes" id="UP001221898">
    <property type="component" value="Unassembled WGS sequence"/>
</dbReference>
<dbReference type="GO" id="GO:0005096">
    <property type="term" value="F:GTPase activator activity"/>
    <property type="evidence" value="ECO:0007669"/>
    <property type="project" value="UniProtKB-KW"/>
</dbReference>
<name>A0AAD7W4V1_9TELE</name>
<evidence type="ECO:0000256" key="2">
    <source>
        <dbReference type="SAM" id="MobiDB-lite"/>
    </source>
</evidence>
<dbReference type="PANTHER" id="PTHR47219:SF19">
    <property type="entry name" value="USP6 N-TERMINAL-LIKE PROTEIN ISOFORM X1"/>
    <property type="match status" value="1"/>
</dbReference>
<accession>A0AAD7W4V1</accession>
<feature type="region of interest" description="Disordered" evidence="2">
    <location>
        <begin position="220"/>
        <end position="368"/>
    </location>
</feature>
<feature type="compositionally biased region" description="Low complexity" evidence="2">
    <location>
        <begin position="320"/>
        <end position="346"/>
    </location>
</feature>
<feature type="compositionally biased region" description="Pro residues" evidence="2">
    <location>
        <begin position="347"/>
        <end position="359"/>
    </location>
</feature>
<feature type="compositionally biased region" description="Low complexity" evidence="2">
    <location>
        <begin position="242"/>
        <end position="252"/>
    </location>
</feature>
<evidence type="ECO:0000259" key="3">
    <source>
        <dbReference type="PROSITE" id="PS50086"/>
    </source>
</evidence>
<evidence type="ECO:0000313" key="5">
    <source>
        <dbReference type="Proteomes" id="UP001221898"/>
    </source>
</evidence>
<dbReference type="PANTHER" id="PTHR47219">
    <property type="entry name" value="RAB GTPASE-ACTIVATING PROTEIN 1-LIKE"/>
    <property type="match status" value="1"/>
</dbReference>
<dbReference type="AlphaFoldDB" id="A0AAD7W4V1"/>
<evidence type="ECO:0000313" key="4">
    <source>
        <dbReference type="EMBL" id="KAJ8384326.1"/>
    </source>
</evidence>